<organism evidence="1 2">
    <name type="scientific">Dermacentor silvarum</name>
    <name type="common">Tick</name>
    <dbReference type="NCBI Taxonomy" id="543639"/>
    <lineage>
        <taxon>Eukaryota</taxon>
        <taxon>Metazoa</taxon>
        <taxon>Ecdysozoa</taxon>
        <taxon>Arthropoda</taxon>
        <taxon>Chelicerata</taxon>
        <taxon>Arachnida</taxon>
        <taxon>Acari</taxon>
        <taxon>Parasitiformes</taxon>
        <taxon>Ixodida</taxon>
        <taxon>Ixodoidea</taxon>
        <taxon>Ixodidae</taxon>
        <taxon>Rhipicephalinae</taxon>
        <taxon>Dermacentor</taxon>
    </lineage>
</organism>
<evidence type="ECO:0000313" key="2">
    <source>
        <dbReference type="Proteomes" id="UP000821865"/>
    </source>
</evidence>
<gene>
    <name evidence="1" type="ORF">HPB49_024337</name>
</gene>
<protein>
    <submittedName>
        <fullName evidence="1">Uncharacterized protein</fullName>
    </submittedName>
</protein>
<accession>A0ACB8CTK6</accession>
<sequence>MLPPSSLVRHFLQIHCTLSRDQTAQEGRLKSARLAPFTYGALRATNDLRAVAHRSIARRVRGLLCKRGAQFDMRRIGGTLNVSGCAHKETTSARAGRARAALSPRPRDDYSAEGGWLESLMPSGPSAGGEPCQVHMTLRRFSVLPGRFAQWIEEGCDSGFGLELAVRLHSRGMRVFAACLLPDSLGANKLRALSVTPSEEGKGSVHVIAPMDVTSDSQVEDAVKQVTKILAGEGRTEKEEDQGAGRPDDDDGGIAEAPQLWALVANAGVIWASELEWGSLEPMRRMLEVNAVGVARTVRAFLPMVRRTEGRTRGHHHQPMGNASSGVFDGSADAWALRNKQQLRDEIHFSMIHVGIDFKPVNAGK</sequence>
<name>A0ACB8CTK6_DERSI</name>
<reference evidence="1" key="1">
    <citation type="submission" date="2020-05" db="EMBL/GenBank/DDBJ databases">
        <title>Large-scale comparative analyses of tick genomes elucidate their genetic diversity and vector capacities.</title>
        <authorList>
            <person name="Jia N."/>
            <person name="Wang J."/>
            <person name="Shi W."/>
            <person name="Du L."/>
            <person name="Sun Y."/>
            <person name="Zhan W."/>
            <person name="Jiang J."/>
            <person name="Wang Q."/>
            <person name="Zhang B."/>
            <person name="Ji P."/>
            <person name="Sakyi L.B."/>
            <person name="Cui X."/>
            <person name="Yuan T."/>
            <person name="Jiang B."/>
            <person name="Yang W."/>
            <person name="Lam T.T.-Y."/>
            <person name="Chang Q."/>
            <person name="Ding S."/>
            <person name="Wang X."/>
            <person name="Zhu J."/>
            <person name="Ruan X."/>
            <person name="Zhao L."/>
            <person name="Wei J."/>
            <person name="Que T."/>
            <person name="Du C."/>
            <person name="Cheng J."/>
            <person name="Dai P."/>
            <person name="Han X."/>
            <person name="Huang E."/>
            <person name="Gao Y."/>
            <person name="Liu J."/>
            <person name="Shao H."/>
            <person name="Ye R."/>
            <person name="Li L."/>
            <person name="Wei W."/>
            <person name="Wang X."/>
            <person name="Wang C."/>
            <person name="Yang T."/>
            <person name="Huo Q."/>
            <person name="Li W."/>
            <person name="Guo W."/>
            <person name="Chen H."/>
            <person name="Zhou L."/>
            <person name="Ni X."/>
            <person name="Tian J."/>
            <person name="Zhou Y."/>
            <person name="Sheng Y."/>
            <person name="Liu T."/>
            <person name="Pan Y."/>
            <person name="Xia L."/>
            <person name="Li J."/>
            <person name="Zhao F."/>
            <person name="Cao W."/>
        </authorList>
    </citation>
    <scope>NUCLEOTIDE SEQUENCE</scope>
    <source>
        <strain evidence="1">Dsil-2018</strain>
    </source>
</reference>
<dbReference type="Proteomes" id="UP000821865">
    <property type="component" value="Chromosome 5"/>
</dbReference>
<evidence type="ECO:0000313" key="1">
    <source>
        <dbReference type="EMBL" id="KAH7950481.1"/>
    </source>
</evidence>
<proteinExistence type="predicted"/>
<comment type="caution">
    <text evidence="1">The sequence shown here is derived from an EMBL/GenBank/DDBJ whole genome shotgun (WGS) entry which is preliminary data.</text>
</comment>
<keyword evidence="2" id="KW-1185">Reference proteome</keyword>
<dbReference type="EMBL" id="CM023474">
    <property type="protein sequence ID" value="KAH7950481.1"/>
    <property type="molecule type" value="Genomic_DNA"/>
</dbReference>